<feature type="transmembrane region" description="Helical" evidence="2">
    <location>
        <begin position="766"/>
        <end position="792"/>
    </location>
</feature>
<evidence type="ECO:0000313" key="4">
    <source>
        <dbReference type="Proteomes" id="UP000777482"/>
    </source>
</evidence>
<evidence type="ECO:0000256" key="1">
    <source>
        <dbReference type="SAM" id="MobiDB-lite"/>
    </source>
</evidence>
<feature type="transmembrane region" description="Helical" evidence="2">
    <location>
        <begin position="555"/>
        <end position="574"/>
    </location>
</feature>
<feature type="region of interest" description="Disordered" evidence="1">
    <location>
        <begin position="439"/>
        <end position="462"/>
    </location>
</feature>
<feature type="compositionally biased region" description="Low complexity" evidence="1">
    <location>
        <begin position="342"/>
        <end position="355"/>
    </location>
</feature>
<dbReference type="AlphaFoldDB" id="A0A9P6VVD1"/>
<feature type="transmembrane region" description="Helical" evidence="2">
    <location>
        <begin position="700"/>
        <end position="721"/>
    </location>
</feature>
<evidence type="ECO:0000256" key="2">
    <source>
        <dbReference type="SAM" id="Phobius"/>
    </source>
</evidence>
<feature type="transmembrane region" description="Helical" evidence="2">
    <location>
        <begin position="302"/>
        <end position="321"/>
    </location>
</feature>
<keyword evidence="4" id="KW-1185">Reference proteome</keyword>
<feature type="transmembrane region" description="Helical" evidence="2">
    <location>
        <begin position="663"/>
        <end position="680"/>
    </location>
</feature>
<dbReference type="Proteomes" id="UP000777482">
    <property type="component" value="Unassembled WGS sequence"/>
</dbReference>
<comment type="caution">
    <text evidence="3">The sequence shown here is derived from an EMBL/GenBank/DDBJ whole genome shotgun (WGS) entry which is preliminary data.</text>
</comment>
<organism evidence="3 4">
    <name type="scientific">Rhodotorula mucilaginosa</name>
    <name type="common">Yeast</name>
    <name type="synonym">Rhodotorula rubra</name>
    <dbReference type="NCBI Taxonomy" id="5537"/>
    <lineage>
        <taxon>Eukaryota</taxon>
        <taxon>Fungi</taxon>
        <taxon>Dikarya</taxon>
        <taxon>Basidiomycota</taxon>
        <taxon>Pucciniomycotina</taxon>
        <taxon>Microbotryomycetes</taxon>
        <taxon>Sporidiobolales</taxon>
        <taxon>Sporidiobolaceae</taxon>
        <taxon>Rhodotorula</taxon>
    </lineage>
</organism>
<feature type="region of interest" description="Disordered" evidence="1">
    <location>
        <begin position="609"/>
        <end position="645"/>
    </location>
</feature>
<proteinExistence type="predicted"/>
<feature type="region of interest" description="Disordered" evidence="1">
    <location>
        <begin position="30"/>
        <end position="52"/>
    </location>
</feature>
<reference evidence="3 4" key="1">
    <citation type="submission" date="2020-11" db="EMBL/GenBank/DDBJ databases">
        <title>Kefir isolates.</title>
        <authorList>
            <person name="Marcisauskas S."/>
            <person name="Kim Y."/>
            <person name="Blasche S."/>
        </authorList>
    </citation>
    <scope>NUCLEOTIDE SEQUENCE [LARGE SCALE GENOMIC DNA]</scope>
    <source>
        <strain evidence="3 4">KR</strain>
    </source>
</reference>
<dbReference type="OrthoDB" id="2528372at2759"/>
<protein>
    <submittedName>
        <fullName evidence="3">Uncharacterized protein</fullName>
    </submittedName>
</protein>
<gene>
    <name evidence="3" type="ORF">C6P46_001288</name>
</gene>
<name>A0A9P6VVD1_RHOMI</name>
<feature type="transmembrane region" description="Helical" evidence="2">
    <location>
        <begin position="187"/>
        <end position="212"/>
    </location>
</feature>
<feature type="transmembrane region" description="Helical" evidence="2">
    <location>
        <begin position="87"/>
        <end position="106"/>
    </location>
</feature>
<dbReference type="EMBL" id="PUHQ01000132">
    <property type="protein sequence ID" value="KAG0654999.1"/>
    <property type="molecule type" value="Genomic_DNA"/>
</dbReference>
<evidence type="ECO:0000313" key="3">
    <source>
        <dbReference type="EMBL" id="KAG0654999.1"/>
    </source>
</evidence>
<feature type="compositionally biased region" description="Gly residues" evidence="1">
    <location>
        <begin position="275"/>
        <end position="285"/>
    </location>
</feature>
<feature type="region of interest" description="Disordered" evidence="1">
    <location>
        <begin position="269"/>
        <end position="292"/>
    </location>
</feature>
<keyword evidence="2" id="KW-0472">Membrane</keyword>
<accession>A0A9P6VVD1</accession>
<sequence>MAATLLRPIADSALSDDGGAAASLLQDEDDDGFLAADQQEQQDKEPRPPPPTPLQTFELAGVIFAAHVSPLPLLAPYTCASLSGPAYFLPLLLLAGTMSWLSSALVTSLQARYVGANSHAELIAAVLPHRLSKVGQTLASLFVLGGSLARTTLGIVASAEIAVDLVRPRVPRDQGGLSDDARWDRSVAVGLIGAVWLLFPFLWDPILAVLGFRRPPSTGPKTTIPYTRLGTRSQADLDLDLDLDSPSVSSPVTPPPPFEREHAEWDWNESHYRPEGGGGGGGGEPPSGRPRPPPRWSALLNLPAWSVAVLVWPIALALLGLRLRHLNRRYTDRDSLPFAPASSSSSSSSWNSYSSEGGVLGETTTAWWKAILLTFTMMMGASHETFHYLTALKPRPPTSTCSSSSERPFALKTTRRGRAFASSSSSSFAAAAAAEEGGGGGGGGVLDRLQGGGEGALSSGRRRRRRNQFSLAMALGLGGAFLVHLGWALVGTVGFAAAAASPREEEGHPTPDLITFPSPVSERLALPLLPTTTFPTGNILSDPRLLLGTGTGDSSLLLLTAVRLLVLFATLTQLEGHARVGLASVRRFFRLLLLLLHLRALSCAGRPPPPLAARPRDLSSSSSDSEADPDSRSPPTSRRNGMDGGAGGGGGAILSRVLARTGFYALAVLCAWATIALLSPGRDRERDGTGLVRLAEWSGIGIAGIGGCLVPAFTYLILFHLRKPRLILLSADPDPNGPETGSERERDELLERKEREMQRRLSGRRIWTDLGVFGVLGPVGVVLVARGLWAMIQ</sequence>
<feature type="region of interest" description="Disordered" evidence="1">
    <location>
        <begin position="337"/>
        <end position="357"/>
    </location>
</feature>
<keyword evidence="2" id="KW-1133">Transmembrane helix</keyword>
<feature type="compositionally biased region" description="Gly residues" evidence="1">
    <location>
        <begin position="439"/>
        <end position="455"/>
    </location>
</feature>
<feature type="transmembrane region" description="Helical" evidence="2">
    <location>
        <begin position="471"/>
        <end position="500"/>
    </location>
</feature>
<keyword evidence="2" id="KW-0812">Transmembrane</keyword>